<dbReference type="OrthoDB" id="683240at2759"/>
<evidence type="ECO:0000256" key="9">
    <source>
        <dbReference type="ARBA" id="ARBA00023128"/>
    </source>
</evidence>
<dbReference type="GO" id="GO:0016712">
    <property type="term" value="F:oxidoreductase activity, acting on paired donors, with incorporation or reduction of molecular oxygen, reduced flavin or flavoprotein as one donor, and incorporation of one atom of oxygen"/>
    <property type="evidence" value="ECO:0007669"/>
    <property type="project" value="UniProtKB-UniRule"/>
</dbReference>
<dbReference type="GO" id="GO:0106364">
    <property type="term" value="F:4-hydroxy-3-all-trans-polyprenylbenzoate oxygenase activity"/>
    <property type="evidence" value="ECO:0007669"/>
    <property type="project" value="UniProtKB-EC"/>
</dbReference>
<comment type="cofactor">
    <cofactor evidence="1 11">
        <name>FAD</name>
        <dbReference type="ChEBI" id="CHEBI:57692"/>
    </cofactor>
</comment>
<dbReference type="AlphaFoldDB" id="A0A5E8B6Z4"/>
<reference evidence="13 14" key="1">
    <citation type="submission" date="2019-09" db="EMBL/GenBank/DDBJ databases">
        <authorList>
            <person name="Brejova B."/>
        </authorList>
    </citation>
    <scope>NUCLEOTIDE SEQUENCE [LARGE SCALE GENOMIC DNA]</scope>
</reference>
<gene>
    <name evidence="11" type="primary">COQ6</name>
    <name evidence="13" type="ORF">SAPINGB_P001559</name>
</gene>
<dbReference type="InterPro" id="IPR018168">
    <property type="entry name" value="Ubi_Hdrlase_CS"/>
</dbReference>
<comment type="subunit">
    <text evidence="11">Component of a multi-subunit COQ enzyme complex, composed of at least COQ3, COQ4, COQ5, COQ6, COQ7 and COQ9.</text>
</comment>
<dbReference type="GO" id="GO:0031314">
    <property type="term" value="C:extrinsic component of mitochondrial inner membrane"/>
    <property type="evidence" value="ECO:0007669"/>
    <property type="project" value="UniProtKB-UniRule"/>
</dbReference>
<comment type="pathway">
    <text evidence="11">Cofactor biosynthesis; ubiquinone biosynthesis.</text>
</comment>
<keyword evidence="7 11" id="KW-0560">Oxidoreductase</keyword>
<dbReference type="EC" id="1.14.15.45" evidence="11"/>
<dbReference type="PANTHER" id="PTHR43876">
    <property type="entry name" value="UBIQUINONE BIOSYNTHESIS MONOOXYGENASE COQ6, MITOCHONDRIAL"/>
    <property type="match status" value="1"/>
</dbReference>
<comment type="function">
    <text evidence="11">FAD-dependent monooxygenase required for two non-consecutive steps during ubiquinone biosynthesis. Required for the C5-ring hydroxylation during ubiquinone biosynthesis by catalyzing the hydroxylation of 4-hydroxy-3-(all-trans-polyprenyl)benzoic acid to 3,4-dihydroxy-5-(all-trans-polyprenyl)benzoic acid. Also acts downstream of coq4, for the C1-hydroxylation during ubiquinone biosynthesis by catalyzing the hydroxylation of 2-methoxy-6-(all-trans-polyprenyl)phenol to 2-methoxy-6-(all-trans-polyprenyl)benzene-1,4-diol. The electrons required for the hydroxylation reaction are funneled indirectly to coq6 from NADPH via a ferredoxin/ferredoxin reductase system.</text>
</comment>
<dbReference type="SUPFAM" id="SSF51905">
    <property type="entry name" value="FAD/NAD(P)-binding domain"/>
    <property type="match status" value="1"/>
</dbReference>
<protein>
    <recommendedName>
        <fullName evidence="11">Ubiquinone biosynthesis monooxygenase COQ6, mitochondrial</fullName>
        <ecNumber evidence="11">1.14.15.45</ecNumber>
    </recommendedName>
    <alternativeName>
        <fullName evidence="11">2-methoxy-6-polyprenolphenol 4-hydroxylase</fullName>
        <ecNumber evidence="11">1.14.15.46</ecNumber>
    </alternativeName>
</protein>
<evidence type="ECO:0000256" key="5">
    <source>
        <dbReference type="ARBA" id="ARBA00022792"/>
    </source>
</evidence>
<accession>A0A5E8B6Z4</accession>
<dbReference type="PANTHER" id="PTHR43876:SF7">
    <property type="entry name" value="UBIQUINONE BIOSYNTHESIS MONOOXYGENASE COQ6, MITOCHONDRIAL"/>
    <property type="match status" value="1"/>
</dbReference>
<evidence type="ECO:0000256" key="11">
    <source>
        <dbReference type="HAMAP-Rule" id="MF_03193"/>
    </source>
</evidence>
<dbReference type="InterPro" id="IPR000689">
    <property type="entry name" value="UbQ_mOase_COQ6"/>
</dbReference>
<dbReference type="GO" id="GO:0071949">
    <property type="term" value="F:FAD binding"/>
    <property type="evidence" value="ECO:0007669"/>
    <property type="project" value="InterPro"/>
</dbReference>
<dbReference type="PROSITE" id="PS01304">
    <property type="entry name" value="UBIH"/>
    <property type="match status" value="1"/>
</dbReference>
<dbReference type="NCBIfam" id="TIGR01988">
    <property type="entry name" value="Ubi-OHases"/>
    <property type="match status" value="1"/>
</dbReference>
<organism evidence="13 14">
    <name type="scientific">Magnusiomyces paraingens</name>
    <dbReference type="NCBI Taxonomy" id="2606893"/>
    <lineage>
        <taxon>Eukaryota</taxon>
        <taxon>Fungi</taxon>
        <taxon>Dikarya</taxon>
        <taxon>Ascomycota</taxon>
        <taxon>Saccharomycotina</taxon>
        <taxon>Dipodascomycetes</taxon>
        <taxon>Dipodascales</taxon>
        <taxon>Dipodascaceae</taxon>
        <taxon>Magnusiomyces</taxon>
    </lineage>
</organism>
<sequence>MNFNNISLCVRRRATARNAYSLFRYYSSSSSPEPYDVVIIGGGPAGLTLATALKNSPYTRRLKTLLVEGGSLAHIENWAPGPDHYENRVSSLTPRSAAFLKRLGAWDGHITQDRVKAYDEMKVWDGLDDSARIEFSPDILGQNVDIAYMIENFNLQHGLLSRLAELNSQDENKTIIKDKARVKSIVRGAEWPVVELESGETFSARLLVGADGGNSPARAFAQIEARGWDYNRHGLVASVKLEWEDFRSVAFQRFLKTGPIALLPLPDGFASLVWSCTPKMAAQLKSLPPAAFCSMVNAGFRLGPVDIEYILTTAAEQVAAGKPDVSEWVQDELEWRLENVELVDEDNNLPIQIVDVLPKSRASFPLKMKHADTYVAERVALVGDAAHTTHPLAGQGLNMGQQDVESLVGALETATRRGLDIGSLLAIEPYWSERYFANHLKLGVVDKLHKLYSFDAAPIVALRSWGLSFVNSLDTIKRELMRQASN</sequence>
<keyword evidence="14" id="KW-1185">Reference proteome</keyword>
<dbReference type="InterPro" id="IPR036188">
    <property type="entry name" value="FAD/NAD-bd_sf"/>
</dbReference>
<evidence type="ECO:0000256" key="2">
    <source>
        <dbReference type="ARBA" id="ARBA00005349"/>
    </source>
</evidence>
<dbReference type="UniPathway" id="UPA00232"/>
<comment type="similarity">
    <text evidence="2 11">Belongs to the UbiH/COQ6 family.</text>
</comment>
<keyword evidence="3 11" id="KW-0285">Flavoprotein</keyword>
<name>A0A5E8B6Z4_9ASCO</name>
<dbReference type="InterPro" id="IPR010971">
    <property type="entry name" value="UbiH/COQ6"/>
</dbReference>
<feature type="domain" description="FAD-binding" evidence="12">
    <location>
        <begin position="352"/>
        <end position="413"/>
    </location>
</feature>
<dbReference type="EMBL" id="CABVLU010000001">
    <property type="protein sequence ID" value="VVT47133.1"/>
    <property type="molecule type" value="Genomic_DNA"/>
</dbReference>
<evidence type="ECO:0000313" key="13">
    <source>
        <dbReference type="EMBL" id="VVT47133.1"/>
    </source>
</evidence>
<keyword evidence="6 11" id="KW-0274">FAD</keyword>
<keyword evidence="4 11" id="KW-0831">Ubiquinone biosynthesis</keyword>
<dbReference type="EC" id="1.14.15.46" evidence="11"/>
<feature type="domain" description="FAD-binding" evidence="12">
    <location>
        <begin position="35"/>
        <end position="249"/>
    </location>
</feature>
<keyword evidence="10 11" id="KW-0472">Membrane</keyword>
<dbReference type="InterPro" id="IPR002938">
    <property type="entry name" value="FAD-bd"/>
</dbReference>
<evidence type="ECO:0000256" key="6">
    <source>
        <dbReference type="ARBA" id="ARBA00022827"/>
    </source>
</evidence>
<dbReference type="Pfam" id="PF01494">
    <property type="entry name" value="FAD_binding_3"/>
    <property type="match status" value="2"/>
</dbReference>
<dbReference type="GO" id="GO:0120538">
    <property type="term" value="F:2-methoxy-6-polyprenolphenol 4-hydroxylase activity"/>
    <property type="evidence" value="ECO:0007669"/>
    <property type="project" value="UniProtKB-EC"/>
</dbReference>
<evidence type="ECO:0000256" key="1">
    <source>
        <dbReference type="ARBA" id="ARBA00001974"/>
    </source>
</evidence>
<evidence type="ECO:0000256" key="3">
    <source>
        <dbReference type="ARBA" id="ARBA00022630"/>
    </source>
</evidence>
<evidence type="ECO:0000256" key="10">
    <source>
        <dbReference type="ARBA" id="ARBA00023136"/>
    </source>
</evidence>
<evidence type="ECO:0000256" key="4">
    <source>
        <dbReference type="ARBA" id="ARBA00022688"/>
    </source>
</evidence>
<comment type="catalytic activity">
    <reaction evidence="11">
        <text>a 4-hydroxy-3-(all-trans-polyprenyl)benzoate + 2 reduced [2Fe-2S]-[ferredoxin] + O2 + 2 H(+) = a 3,4-dihydroxy-5-(all-trans-polyprenyl)benzoate + 2 oxidized [2Fe-2S]-[ferredoxin] + H2O</text>
        <dbReference type="Rhea" id="RHEA:81195"/>
        <dbReference type="Rhea" id="RHEA-COMP:9514"/>
        <dbReference type="Rhea" id="RHEA-COMP:10000"/>
        <dbReference type="Rhea" id="RHEA-COMP:10001"/>
        <dbReference type="Rhea" id="RHEA-COMP:10930"/>
        <dbReference type="ChEBI" id="CHEBI:15377"/>
        <dbReference type="ChEBI" id="CHEBI:15378"/>
        <dbReference type="ChEBI" id="CHEBI:15379"/>
        <dbReference type="ChEBI" id="CHEBI:33737"/>
        <dbReference type="ChEBI" id="CHEBI:33738"/>
        <dbReference type="ChEBI" id="CHEBI:64694"/>
        <dbReference type="ChEBI" id="CHEBI:78396"/>
        <dbReference type="EC" id="1.14.15.45"/>
    </reaction>
</comment>
<evidence type="ECO:0000313" key="14">
    <source>
        <dbReference type="Proteomes" id="UP000398389"/>
    </source>
</evidence>
<evidence type="ECO:0000259" key="12">
    <source>
        <dbReference type="Pfam" id="PF01494"/>
    </source>
</evidence>
<dbReference type="FunFam" id="3.50.50.60:FF:000021">
    <property type="entry name" value="Ubiquinone biosynthesis monooxygenase COQ6"/>
    <property type="match status" value="1"/>
</dbReference>
<keyword evidence="5 11" id="KW-0999">Mitochondrion inner membrane</keyword>
<dbReference type="Gene3D" id="3.50.50.60">
    <property type="entry name" value="FAD/NAD(P)-binding domain"/>
    <property type="match status" value="2"/>
</dbReference>
<dbReference type="InterPro" id="IPR051205">
    <property type="entry name" value="UbiH/COQ6_monooxygenase"/>
</dbReference>
<dbReference type="Proteomes" id="UP000398389">
    <property type="component" value="Unassembled WGS sequence"/>
</dbReference>
<evidence type="ECO:0000256" key="8">
    <source>
        <dbReference type="ARBA" id="ARBA00023033"/>
    </source>
</evidence>
<comment type="catalytic activity">
    <reaction evidence="11">
        <text>a 2-methoxy-6-(all-trans-polyprenyl)phenol + 2 reduced [2Fe-2S]-[ferredoxin] + O2 + 2 H(+) = a 2-methoxy-6-(all-trans-polyprenyl)benzene-1,4-diol + 2 oxidized [2Fe-2S]-[ferredoxin] + H2O</text>
        <dbReference type="Rhea" id="RHEA:81183"/>
        <dbReference type="Rhea" id="RHEA-COMP:9551"/>
        <dbReference type="Rhea" id="RHEA-COMP:10000"/>
        <dbReference type="Rhea" id="RHEA-COMP:10001"/>
        <dbReference type="Rhea" id="RHEA-COMP:10858"/>
        <dbReference type="ChEBI" id="CHEBI:15377"/>
        <dbReference type="ChEBI" id="CHEBI:15378"/>
        <dbReference type="ChEBI" id="CHEBI:15379"/>
        <dbReference type="ChEBI" id="CHEBI:33737"/>
        <dbReference type="ChEBI" id="CHEBI:33738"/>
        <dbReference type="ChEBI" id="CHEBI:62731"/>
        <dbReference type="ChEBI" id="CHEBI:84166"/>
        <dbReference type="EC" id="1.14.15.46"/>
    </reaction>
</comment>
<proteinExistence type="inferred from homology"/>
<dbReference type="HAMAP" id="MF_03193">
    <property type="entry name" value="COQ6_monooxygenase"/>
    <property type="match status" value="1"/>
</dbReference>
<evidence type="ECO:0000256" key="7">
    <source>
        <dbReference type="ARBA" id="ARBA00023002"/>
    </source>
</evidence>
<keyword evidence="8 11" id="KW-0503">Monooxygenase</keyword>
<comment type="subcellular location">
    <subcellularLocation>
        <location evidence="11">Mitochondrion inner membrane</location>
        <topology evidence="11">Peripheral membrane protein</topology>
        <orientation evidence="11">Matrix side</orientation>
    </subcellularLocation>
</comment>
<dbReference type="PRINTS" id="PR00420">
    <property type="entry name" value="RNGMNOXGNASE"/>
</dbReference>
<keyword evidence="9 11" id="KW-0496">Mitochondrion</keyword>